<feature type="region of interest" description="Disordered" evidence="1">
    <location>
        <begin position="1"/>
        <end position="29"/>
    </location>
</feature>
<evidence type="ECO:0000313" key="2">
    <source>
        <dbReference type="EMBL" id="MED6189521.1"/>
    </source>
</evidence>
<dbReference type="EMBL" id="JASCZI010183557">
    <property type="protein sequence ID" value="MED6189521.1"/>
    <property type="molecule type" value="Genomic_DNA"/>
</dbReference>
<gene>
    <name evidence="2" type="ORF">PIB30_096690</name>
</gene>
<organism evidence="2 3">
    <name type="scientific">Stylosanthes scabra</name>
    <dbReference type="NCBI Taxonomy" id="79078"/>
    <lineage>
        <taxon>Eukaryota</taxon>
        <taxon>Viridiplantae</taxon>
        <taxon>Streptophyta</taxon>
        <taxon>Embryophyta</taxon>
        <taxon>Tracheophyta</taxon>
        <taxon>Spermatophyta</taxon>
        <taxon>Magnoliopsida</taxon>
        <taxon>eudicotyledons</taxon>
        <taxon>Gunneridae</taxon>
        <taxon>Pentapetalae</taxon>
        <taxon>rosids</taxon>
        <taxon>fabids</taxon>
        <taxon>Fabales</taxon>
        <taxon>Fabaceae</taxon>
        <taxon>Papilionoideae</taxon>
        <taxon>50 kb inversion clade</taxon>
        <taxon>dalbergioids sensu lato</taxon>
        <taxon>Dalbergieae</taxon>
        <taxon>Pterocarpus clade</taxon>
        <taxon>Stylosanthes</taxon>
    </lineage>
</organism>
<proteinExistence type="predicted"/>
<feature type="non-terminal residue" evidence="2">
    <location>
        <position position="92"/>
    </location>
</feature>
<evidence type="ECO:0000256" key="1">
    <source>
        <dbReference type="SAM" id="MobiDB-lite"/>
    </source>
</evidence>
<sequence length="92" mass="10257">MRPEEVDAMLQNAQKSPVDANSGHGSTHPARNVSTVLPLVYQQIEKALLVGVSSKLLGKYVFLLQVKTNFWCDKLGGYILFEQILIEWGPKT</sequence>
<protein>
    <submittedName>
        <fullName evidence="2">Uncharacterized protein</fullName>
    </submittedName>
</protein>
<name>A0ABU6WX83_9FABA</name>
<evidence type="ECO:0000313" key="3">
    <source>
        <dbReference type="Proteomes" id="UP001341840"/>
    </source>
</evidence>
<dbReference type="Proteomes" id="UP001341840">
    <property type="component" value="Unassembled WGS sequence"/>
</dbReference>
<reference evidence="2 3" key="1">
    <citation type="journal article" date="2023" name="Plants (Basel)">
        <title>Bridging the Gap: Combining Genomics and Transcriptomics Approaches to Understand Stylosanthes scabra, an Orphan Legume from the Brazilian Caatinga.</title>
        <authorList>
            <person name="Ferreira-Neto J.R.C."/>
            <person name="da Silva M.D."/>
            <person name="Binneck E."/>
            <person name="de Melo N.F."/>
            <person name="da Silva R.H."/>
            <person name="de Melo A.L.T.M."/>
            <person name="Pandolfi V."/>
            <person name="Bustamante F.O."/>
            <person name="Brasileiro-Vidal A.C."/>
            <person name="Benko-Iseppon A.M."/>
        </authorList>
    </citation>
    <scope>NUCLEOTIDE SEQUENCE [LARGE SCALE GENOMIC DNA]</scope>
    <source>
        <tissue evidence="2">Leaves</tissue>
    </source>
</reference>
<comment type="caution">
    <text evidence="2">The sequence shown here is derived from an EMBL/GenBank/DDBJ whole genome shotgun (WGS) entry which is preliminary data.</text>
</comment>
<accession>A0ABU6WX83</accession>
<keyword evidence="3" id="KW-1185">Reference proteome</keyword>